<organism evidence="1 2">
    <name type="scientific">Psychroserpens algicola</name>
    <dbReference type="NCBI Taxonomy" id="1719034"/>
    <lineage>
        <taxon>Bacteria</taxon>
        <taxon>Pseudomonadati</taxon>
        <taxon>Bacteroidota</taxon>
        <taxon>Flavobacteriia</taxon>
        <taxon>Flavobacteriales</taxon>
        <taxon>Flavobacteriaceae</taxon>
        <taxon>Psychroserpens</taxon>
    </lineage>
</organism>
<proteinExistence type="predicted"/>
<dbReference type="EMBL" id="JALPQF010000003">
    <property type="protein sequence ID" value="MCK8479793.1"/>
    <property type="molecule type" value="Genomic_DNA"/>
</dbReference>
<evidence type="ECO:0000313" key="1">
    <source>
        <dbReference type="EMBL" id="MCK8479793.1"/>
    </source>
</evidence>
<dbReference type="Proteomes" id="UP001203687">
    <property type="component" value="Unassembled WGS sequence"/>
</dbReference>
<dbReference type="RefSeq" id="WP_248412044.1">
    <property type="nucleotide sequence ID" value="NZ_JALPQF010000003.1"/>
</dbReference>
<keyword evidence="2" id="KW-1185">Reference proteome</keyword>
<comment type="caution">
    <text evidence="1">The sequence shown here is derived from an EMBL/GenBank/DDBJ whole genome shotgun (WGS) entry which is preliminary data.</text>
</comment>
<evidence type="ECO:0000313" key="2">
    <source>
        <dbReference type="Proteomes" id="UP001203687"/>
    </source>
</evidence>
<dbReference type="SUPFAM" id="SSF54427">
    <property type="entry name" value="NTF2-like"/>
    <property type="match status" value="1"/>
</dbReference>
<accession>A0ABT0H5Z0</accession>
<protein>
    <submittedName>
        <fullName evidence="1">Nuclear transport factor 2 family protein</fullName>
    </submittedName>
</protein>
<dbReference type="InterPro" id="IPR032710">
    <property type="entry name" value="NTF2-like_dom_sf"/>
</dbReference>
<gene>
    <name evidence="1" type="ORF">MUY34_04125</name>
</gene>
<reference evidence="1" key="1">
    <citation type="submission" date="2022-04" db="EMBL/GenBank/DDBJ databases">
        <authorList>
            <person name="Ren T."/>
        </authorList>
    </citation>
    <scope>NUCLEOTIDE SEQUENCE</scope>
    <source>
        <strain evidence="1">F63249</strain>
    </source>
</reference>
<name>A0ABT0H5Z0_9FLAO</name>
<sequence>MENRINSAKEYFEAFHDGKLEKVFTYFNDKGTIQYGTEQPAPAEIFFPNSAELISTFNFKTHAIYSSKNSGNIIIHFSFHPKSDPNDITEAIDIIEFDENDKITKILVIPNSKN</sequence>